<keyword evidence="3 6" id="KW-0812">Transmembrane</keyword>
<feature type="transmembrane region" description="Helical" evidence="6">
    <location>
        <begin position="108"/>
        <end position="127"/>
    </location>
</feature>
<dbReference type="InterPro" id="IPR000620">
    <property type="entry name" value="EamA_dom"/>
</dbReference>
<feature type="transmembrane region" description="Helical" evidence="6">
    <location>
        <begin position="278"/>
        <end position="296"/>
    </location>
</feature>
<sequence length="309" mass="33598">MLMPHWFTSYMSGKPDRFGTFLALAGILVLTPDTLVIRLSGLERWTLMGWRGILMGMMSFAIWWLFFTRQPWRDLRTTITWQGLFVIATFSLNSVTFTLGIVETSASVVLTAVATMPVFAAILSAFLLQEKQGWLGWAAIFTAMAGVGIVVADGSNAIGQPGGSVILGALYGVLTAIGLAVTFTFARKYPWLAILPAAAFGAFISGMIGLFLAEQDKIFEMPLWTVLTMGLVLLPVSFTCLNLAPRYTSAAVVSLMMLLEMVVGPFWVWLGIGERPSATMMGGTAVALAALGFHIIRTQWYAANQTNTN</sequence>
<feature type="transmembrane region" description="Helical" evidence="6">
    <location>
        <begin position="251"/>
        <end position="272"/>
    </location>
</feature>
<feature type="transmembrane region" description="Helical" evidence="6">
    <location>
        <begin position="48"/>
        <end position="67"/>
    </location>
</feature>
<feature type="transmembrane region" description="Helical" evidence="6">
    <location>
        <begin position="224"/>
        <end position="244"/>
    </location>
</feature>
<dbReference type="InterPro" id="IPR037185">
    <property type="entry name" value="EmrE-like"/>
</dbReference>
<evidence type="ECO:0000313" key="8">
    <source>
        <dbReference type="EMBL" id="ALS56255.1"/>
    </source>
</evidence>
<dbReference type="AlphaFoldDB" id="A0A0U2VY29"/>
<feature type="transmembrane region" description="Helical" evidence="6">
    <location>
        <begin position="164"/>
        <end position="185"/>
    </location>
</feature>
<keyword evidence="5 6" id="KW-0472">Membrane</keyword>
<dbReference type="Pfam" id="PF00892">
    <property type="entry name" value="EamA"/>
    <property type="match status" value="1"/>
</dbReference>
<dbReference type="PANTHER" id="PTHR32322:SF2">
    <property type="entry name" value="EAMA DOMAIN-CONTAINING PROTEIN"/>
    <property type="match status" value="1"/>
</dbReference>
<evidence type="ECO:0000256" key="1">
    <source>
        <dbReference type="ARBA" id="ARBA00004141"/>
    </source>
</evidence>
<evidence type="ECO:0000256" key="6">
    <source>
        <dbReference type="SAM" id="Phobius"/>
    </source>
</evidence>
<comment type="subcellular location">
    <subcellularLocation>
        <location evidence="1">Membrane</location>
        <topology evidence="1">Multi-pass membrane protein</topology>
    </subcellularLocation>
</comment>
<proteinExistence type="inferred from homology"/>
<dbReference type="InterPro" id="IPR050638">
    <property type="entry name" value="AA-Vitamin_Transporters"/>
</dbReference>
<feature type="transmembrane region" description="Helical" evidence="6">
    <location>
        <begin position="192"/>
        <end position="212"/>
    </location>
</feature>
<accession>A0A0U2VY29</accession>
<feature type="transmembrane region" description="Helical" evidence="6">
    <location>
        <begin position="79"/>
        <end position="102"/>
    </location>
</feature>
<evidence type="ECO:0000256" key="2">
    <source>
        <dbReference type="ARBA" id="ARBA00007362"/>
    </source>
</evidence>
<dbReference type="GO" id="GO:0016020">
    <property type="term" value="C:membrane"/>
    <property type="evidence" value="ECO:0007669"/>
    <property type="project" value="UniProtKB-SubCell"/>
</dbReference>
<dbReference type="EMBL" id="KT201092">
    <property type="protein sequence ID" value="ALS56255.1"/>
    <property type="molecule type" value="Genomic_DNA"/>
</dbReference>
<organism evidence="8">
    <name type="scientific">uncultured bacterium EIL4H10</name>
    <dbReference type="NCBI Taxonomy" id="1768203"/>
    <lineage>
        <taxon>Bacteria</taxon>
        <taxon>environmental samples</taxon>
    </lineage>
</organism>
<feature type="transmembrane region" description="Helical" evidence="6">
    <location>
        <begin position="134"/>
        <end position="152"/>
    </location>
</feature>
<feature type="domain" description="EamA" evidence="7">
    <location>
        <begin position="33"/>
        <end position="151"/>
    </location>
</feature>
<comment type="similarity">
    <text evidence="2">Belongs to the EamA transporter family.</text>
</comment>
<name>A0A0U2VY29_9BACT</name>
<dbReference type="PANTHER" id="PTHR32322">
    <property type="entry name" value="INNER MEMBRANE TRANSPORTER"/>
    <property type="match status" value="1"/>
</dbReference>
<evidence type="ECO:0000259" key="7">
    <source>
        <dbReference type="Pfam" id="PF00892"/>
    </source>
</evidence>
<evidence type="ECO:0000256" key="4">
    <source>
        <dbReference type="ARBA" id="ARBA00022989"/>
    </source>
</evidence>
<protein>
    <submittedName>
        <fullName evidence="8">Putative membrane protein</fullName>
    </submittedName>
</protein>
<reference evidence="8" key="1">
    <citation type="journal article" date="2016" name="ISME J.">
        <title>Functional metagenomic screen reveals new and diverse microbial rhodopsins.</title>
        <authorList>
            <person name="Pushkarev A."/>
            <person name="Beja O."/>
        </authorList>
    </citation>
    <scope>NUCLEOTIDE SEQUENCE</scope>
</reference>
<keyword evidence="4 6" id="KW-1133">Transmembrane helix</keyword>
<dbReference type="SUPFAM" id="SSF103481">
    <property type="entry name" value="Multidrug resistance efflux transporter EmrE"/>
    <property type="match status" value="2"/>
</dbReference>
<evidence type="ECO:0000256" key="5">
    <source>
        <dbReference type="ARBA" id="ARBA00023136"/>
    </source>
</evidence>
<evidence type="ECO:0000256" key="3">
    <source>
        <dbReference type="ARBA" id="ARBA00022692"/>
    </source>
</evidence>